<keyword evidence="2" id="KW-0472">Membrane</keyword>
<dbReference type="PANTHER" id="PTHR11640">
    <property type="entry name" value="NEPHRIN"/>
    <property type="match status" value="1"/>
</dbReference>
<dbReference type="PANTHER" id="PTHR11640:SF164">
    <property type="entry name" value="MAM DOMAIN-CONTAINING GLYCOSYLPHOSPHATIDYLINOSITOL ANCHOR PROTEIN 1"/>
    <property type="match status" value="1"/>
</dbReference>
<dbReference type="GO" id="GO:0098609">
    <property type="term" value="P:cell-cell adhesion"/>
    <property type="evidence" value="ECO:0007669"/>
    <property type="project" value="TreeGrafter"/>
</dbReference>
<dbReference type="InterPro" id="IPR003598">
    <property type="entry name" value="Ig_sub2"/>
</dbReference>
<evidence type="ECO:0000256" key="3">
    <source>
        <dbReference type="ARBA" id="ARBA00023157"/>
    </source>
</evidence>
<comment type="subcellular location">
    <subcellularLocation>
        <location evidence="1">Membrane</location>
        <topology evidence="1">Single-pass type I membrane protein</topology>
    </subcellularLocation>
</comment>
<dbReference type="GO" id="GO:0005886">
    <property type="term" value="C:plasma membrane"/>
    <property type="evidence" value="ECO:0007669"/>
    <property type="project" value="TreeGrafter"/>
</dbReference>
<dbReference type="GO" id="GO:0005911">
    <property type="term" value="C:cell-cell junction"/>
    <property type="evidence" value="ECO:0007669"/>
    <property type="project" value="TreeGrafter"/>
</dbReference>
<dbReference type="Proteomes" id="UP000711488">
    <property type="component" value="Unassembled WGS sequence"/>
</dbReference>
<reference evidence="7" key="3">
    <citation type="submission" date="2019-06" db="EMBL/GenBank/DDBJ databases">
        <authorList>
            <person name="Poynton C."/>
            <person name="Hasenbein S."/>
            <person name="Benoit J.B."/>
            <person name="Sepulveda M.S."/>
            <person name="Poelchau M.F."/>
            <person name="Murali S.C."/>
            <person name="Chen S."/>
            <person name="Glastad K.M."/>
            <person name="Werren J.H."/>
            <person name="Vineis J.H."/>
            <person name="Bowen J.L."/>
            <person name="Friedrich M."/>
            <person name="Jones J."/>
            <person name="Robertson H.M."/>
            <person name="Feyereisen R."/>
            <person name="Mechler-Hickson A."/>
            <person name="Mathers N."/>
            <person name="Lee C.E."/>
            <person name="Colbourne J.K."/>
            <person name="Biales A."/>
            <person name="Johnston J.S."/>
            <person name="Wellborn G.A."/>
            <person name="Rosendale A.J."/>
            <person name="Cridge A.G."/>
            <person name="Munoz-Torres M.C."/>
            <person name="Bain P.A."/>
            <person name="Manny A.R."/>
            <person name="Major K.M."/>
            <person name="Lambert F.N."/>
            <person name="Vulpe C.D."/>
            <person name="Tuck P."/>
            <person name="Blalock B.J."/>
            <person name="Lin Y.-Y."/>
            <person name="Smith M.E."/>
            <person name="Ochoa-Acuna H."/>
            <person name="Chen M.-J.M."/>
            <person name="Childers C.P."/>
            <person name="Qu J."/>
            <person name="Dugan S."/>
            <person name="Lee S.L."/>
            <person name="Chao H."/>
            <person name="Dinh H."/>
            <person name="Han Y."/>
            <person name="Doddapaneni H."/>
            <person name="Worley K.C."/>
            <person name="Muzny D.M."/>
            <person name="Gibbs R.A."/>
            <person name="Richards S."/>
        </authorList>
    </citation>
    <scope>NUCLEOTIDE SEQUENCE</scope>
    <source>
        <strain evidence="7">HAZT.00-mixed</strain>
        <tissue evidence="7">Whole organism</tissue>
    </source>
</reference>
<dbReference type="GO" id="GO:0050839">
    <property type="term" value="F:cell adhesion molecule binding"/>
    <property type="evidence" value="ECO:0007669"/>
    <property type="project" value="TreeGrafter"/>
</dbReference>
<name>A0A6A0GQD4_HYAAZ</name>
<dbReference type="SMART" id="SM00409">
    <property type="entry name" value="IG"/>
    <property type="match status" value="1"/>
</dbReference>
<reference evidence="7" key="1">
    <citation type="submission" date="2014-08" db="EMBL/GenBank/DDBJ databases">
        <authorList>
            <person name="Murali S."/>
            <person name="Richards S."/>
            <person name="Bandaranaike D."/>
            <person name="Bellair M."/>
            <person name="Blankenburg K."/>
            <person name="Chao H."/>
            <person name="Dinh H."/>
            <person name="Doddapaneni H."/>
            <person name="Dugan-Rocha S."/>
            <person name="Elkadiri S."/>
            <person name="Gnanaolivu R."/>
            <person name="Hughes D."/>
            <person name="Lee S."/>
            <person name="Li M."/>
            <person name="Ming W."/>
            <person name="Munidasa M."/>
            <person name="Muniz J."/>
            <person name="Nguyen L."/>
            <person name="Osuji N."/>
            <person name="Pu L.-L."/>
            <person name="Puazo M."/>
            <person name="Skinner E."/>
            <person name="Qu C."/>
            <person name="Quiroz J."/>
            <person name="Raj R."/>
            <person name="Weissenberger G."/>
            <person name="Xin Y."/>
            <person name="Zou X."/>
            <person name="Han Y."/>
            <person name="Worley K."/>
            <person name="Muzny D."/>
            <person name="Gibbs R."/>
        </authorList>
    </citation>
    <scope>NUCLEOTIDE SEQUENCE</scope>
    <source>
        <strain evidence="7">HAZT.00-mixed</strain>
        <tissue evidence="7">Whole organism</tissue>
    </source>
</reference>
<dbReference type="InterPro" id="IPR013783">
    <property type="entry name" value="Ig-like_fold"/>
</dbReference>
<dbReference type="Pfam" id="PF13927">
    <property type="entry name" value="Ig_3"/>
    <property type="match status" value="1"/>
</dbReference>
<dbReference type="AlphaFoldDB" id="A0A6A0GQD4"/>
<evidence type="ECO:0000256" key="5">
    <source>
        <dbReference type="ARBA" id="ARBA00023319"/>
    </source>
</evidence>
<dbReference type="InterPro" id="IPR036179">
    <property type="entry name" value="Ig-like_dom_sf"/>
</dbReference>
<sequence length="152" mass="16837">MSLCSFCHHIAWLLHRAAQRSTVQFAGLFGRGFTRGRPVHLKHQYHLSVPPAIRPFEFGSVIAGMRARVSCLVALGDPPLTIRWLKDGLPLDTPMVHDIIMTHPDDYTSSIVLAAVEPRHAGNYTCLARNPARETSYTAVLDVQGISLEPNL</sequence>
<evidence type="ECO:0000256" key="4">
    <source>
        <dbReference type="ARBA" id="ARBA00023180"/>
    </source>
</evidence>
<keyword evidence="5" id="KW-0393">Immunoglobulin domain</keyword>
<evidence type="ECO:0000259" key="6">
    <source>
        <dbReference type="PROSITE" id="PS50835"/>
    </source>
</evidence>
<dbReference type="Gene3D" id="2.60.40.10">
    <property type="entry name" value="Immunoglobulins"/>
    <property type="match status" value="1"/>
</dbReference>
<proteinExistence type="predicted"/>
<dbReference type="EMBL" id="JQDR03016984">
    <property type="protein sequence ID" value="KAA0184405.1"/>
    <property type="molecule type" value="Genomic_DNA"/>
</dbReference>
<evidence type="ECO:0000256" key="2">
    <source>
        <dbReference type="ARBA" id="ARBA00023136"/>
    </source>
</evidence>
<dbReference type="InterPro" id="IPR051275">
    <property type="entry name" value="Cell_adhesion_signaling"/>
</dbReference>
<dbReference type="SMART" id="SM00408">
    <property type="entry name" value="IGc2"/>
    <property type="match status" value="1"/>
</dbReference>
<dbReference type="InterPro" id="IPR007110">
    <property type="entry name" value="Ig-like_dom"/>
</dbReference>
<comment type="caution">
    <text evidence="7">The sequence shown here is derived from an EMBL/GenBank/DDBJ whole genome shotgun (WGS) entry which is preliminary data.</text>
</comment>
<gene>
    <name evidence="7" type="ORF">HAZT_HAZT005374</name>
</gene>
<dbReference type="SUPFAM" id="SSF48726">
    <property type="entry name" value="Immunoglobulin"/>
    <property type="match status" value="1"/>
</dbReference>
<dbReference type="PROSITE" id="PS50835">
    <property type="entry name" value="IG_LIKE"/>
    <property type="match status" value="1"/>
</dbReference>
<evidence type="ECO:0000256" key="1">
    <source>
        <dbReference type="ARBA" id="ARBA00004479"/>
    </source>
</evidence>
<evidence type="ECO:0000313" key="7">
    <source>
        <dbReference type="EMBL" id="KAA0184405.1"/>
    </source>
</evidence>
<keyword evidence="3" id="KW-1015">Disulfide bond</keyword>
<feature type="domain" description="Ig-like" evidence="6">
    <location>
        <begin position="51"/>
        <end position="138"/>
    </location>
</feature>
<accession>A0A6A0GQD4</accession>
<dbReference type="InterPro" id="IPR003599">
    <property type="entry name" value="Ig_sub"/>
</dbReference>
<reference evidence="7" key="2">
    <citation type="journal article" date="2018" name="Environ. Sci. Technol.">
        <title>The Toxicogenome of Hyalella azteca: A Model for Sediment Ecotoxicology and Evolutionary Toxicology.</title>
        <authorList>
            <person name="Poynton H.C."/>
            <person name="Hasenbein S."/>
            <person name="Benoit J.B."/>
            <person name="Sepulveda M.S."/>
            <person name="Poelchau M.F."/>
            <person name="Hughes D.S.T."/>
            <person name="Murali S.C."/>
            <person name="Chen S."/>
            <person name="Glastad K.M."/>
            <person name="Goodisman M.A.D."/>
            <person name="Werren J.H."/>
            <person name="Vineis J.H."/>
            <person name="Bowen J.L."/>
            <person name="Friedrich M."/>
            <person name="Jones J."/>
            <person name="Robertson H.M."/>
            <person name="Feyereisen R."/>
            <person name="Mechler-Hickson A."/>
            <person name="Mathers N."/>
            <person name="Lee C.E."/>
            <person name="Colbourne J.K."/>
            <person name="Biales A."/>
            <person name="Johnston J.S."/>
            <person name="Wellborn G.A."/>
            <person name="Rosendale A.J."/>
            <person name="Cridge A.G."/>
            <person name="Munoz-Torres M.C."/>
            <person name="Bain P.A."/>
            <person name="Manny A.R."/>
            <person name="Major K.M."/>
            <person name="Lambert F.N."/>
            <person name="Vulpe C.D."/>
            <person name="Tuck P."/>
            <person name="Blalock B.J."/>
            <person name="Lin Y.Y."/>
            <person name="Smith M.E."/>
            <person name="Ochoa-Acuna H."/>
            <person name="Chen M.M."/>
            <person name="Childers C.P."/>
            <person name="Qu J."/>
            <person name="Dugan S."/>
            <person name="Lee S.L."/>
            <person name="Chao H."/>
            <person name="Dinh H."/>
            <person name="Han Y."/>
            <person name="Doddapaneni H."/>
            <person name="Worley K.C."/>
            <person name="Muzny D.M."/>
            <person name="Gibbs R.A."/>
            <person name="Richards S."/>
        </authorList>
    </citation>
    <scope>NUCLEOTIDE SEQUENCE</scope>
    <source>
        <strain evidence="7">HAZT.00-mixed</strain>
        <tissue evidence="7">Whole organism</tissue>
    </source>
</reference>
<dbReference type="FunFam" id="2.60.40.10:FF:000333">
    <property type="entry name" value="Down syndrome cell adhesion molecule"/>
    <property type="match status" value="1"/>
</dbReference>
<organism evidence="7">
    <name type="scientific">Hyalella azteca</name>
    <name type="common">Amphipod</name>
    <dbReference type="NCBI Taxonomy" id="294128"/>
    <lineage>
        <taxon>Eukaryota</taxon>
        <taxon>Metazoa</taxon>
        <taxon>Ecdysozoa</taxon>
        <taxon>Arthropoda</taxon>
        <taxon>Crustacea</taxon>
        <taxon>Multicrustacea</taxon>
        <taxon>Malacostraca</taxon>
        <taxon>Eumalacostraca</taxon>
        <taxon>Peracarida</taxon>
        <taxon>Amphipoda</taxon>
        <taxon>Senticaudata</taxon>
        <taxon>Talitrida</taxon>
        <taxon>Talitroidea</taxon>
        <taxon>Hyalellidae</taxon>
        <taxon>Hyalella</taxon>
    </lineage>
</organism>
<protein>
    <recommendedName>
        <fullName evidence="6">Ig-like domain-containing protein</fullName>
    </recommendedName>
</protein>
<keyword evidence="4" id="KW-0325">Glycoprotein</keyword>